<evidence type="ECO:0000313" key="5">
    <source>
        <dbReference type="Proteomes" id="UP000009315"/>
    </source>
</evidence>
<dbReference type="AlphaFoldDB" id="K8E0K5"/>
<dbReference type="PIRSF" id="PIRSF005965">
    <property type="entry name" value="Chor_mut_AroH"/>
    <property type="match status" value="1"/>
</dbReference>
<feature type="binding site" evidence="2">
    <location>
        <position position="91"/>
    </location>
    <ligand>
        <name>prephenate</name>
        <dbReference type="ChEBI" id="CHEBI:29934"/>
    </ligand>
</feature>
<comment type="catalytic activity">
    <reaction evidence="3">
        <text>chorismate = prephenate</text>
        <dbReference type="Rhea" id="RHEA:13897"/>
        <dbReference type="ChEBI" id="CHEBI:29748"/>
        <dbReference type="ChEBI" id="CHEBI:29934"/>
        <dbReference type="EC" id="5.4.99.5"/>
    </reaction>
</comment>
<dbReference type="GO" id="GO:0009073">
    <property type="term" value="P:aromatic amino acid family biosynthetic process"/>
    <property type="evidence" value="ECO:0007669"/>
    <property type="project" value="UniProtKB-UniRule"/>
</dbReference>
<feature type="binding site" evidence="2">
    <location>
        <position position="9"/>
    </location>
    <ligand>
        <name>prephenate</name>
        <dbReference type="ChEBI" id="CHEBI:29934"/>
    </ligand>
</feature>
<feature type="binding site" evidence="2">
    <location>
        <position position="109"/>
    </location>
    <ligand>
        <name>prephenate</name>
        <dbReference type="ChEBI" id="CHEBI:29934"/>
    </ligand>
</feature>
<comment type="caution">
    <text evidence="4">The sequence shown here is derived from an EMBL/GenBank/DDBJ whole genome shotgun (WGS) entry which is preliminary data.</text>
</comment>
<dbReference type="OrthoDB" id="9802232at2"/>
<dbReference type="RefSeq" id="WP_008412744.1">
    <property type="nucleotide sequence ID" value="NZ_CAOS01000013.1"/>
</dbReference>
<keyword evidence="2 3" id="KW-0028">Amino-acid biosynthesis</keyword>
<dbReference type="Proteomes" id="UP000009315">
    <property type="component" value="Unassembled WGS sequence"/>
</dbReference>
<dbReference type="InterPro" id="IPR008243">
    <property type="entry name" value="Chorismate_mutase_AroH"/>
</dbReference>
<protein>
    <recommendedName>
        <fullName evidence="1 3">chorismate mutase</fullName>
        <ecNumber evidence="1 3">5.4.99.5</ecNumber>
    </recommendedName>
</protein>
<evidence type="ECO:0000256" key="2">
    <source>
        <dbReference type="PIRSR" id="PIRSR005965-1"/>
    </source>
</evidence>
<evidence type="ECO:0000256" key="1">
    <source>
        <dbReference type="NCBIfam" id="TIGR01796"/>
    </source>
</evidence>
<keyword evidence="5" id="KW-1185">Reference proteome</keyword>
<name>K8E0K5_9FIRM</name>
<dbReference type="eggNOG" id="COG4401">
    <property type="taxonomic scope" value="Bacteria"/>
</dbReference>
<keyword evidence="2 3" id="KW-0057">Aromatic amino acid biosynthesis</keyword>
<dbReference type="EC" id="5.4.99.5" evidence="1 3"/>
<proteinExistence type="predicted"/>
<dbReference type="STRING" id="1121428.DESHY_60182"/>
<dbReference type="PANTHER" id="PTHR21164:SF0">
    <property type="entry name" value="CHORISMATE MUTASE AROH"/>
    <property type="match status" value="1"/>
</dbReference>
<dbReference type="CDD" id="cd02185">
    <property type="entry name" value="AroH"/>
    <property type="match status" value="1"/>
</dbReference>
<dbReference type="GO" id="GO:0004106">
    <property type="term" value="F:chorismate mutase activity"/>
    <property type="evidence" value="ECO:0007669"/>
    <property type="project" value="UniProtKB-UniRule"/>
</dbReference>
<accession>K8E0K5</accession>
<dbReference type="GO" id="GO:0008652">
    <property type="term" value="P:amino acid biosynthetic process"/>
    <property type="evidence" value="ECO:0007669"/>
    <property type="project" value="UniProtKB-UniRule"/>
</dbReference>
<dbReference type="UniPathway" id="UPA00120">
    <property type="reaction ID" value="UER00203"/>
</dbReference>
<keyword evidence="3 4" id="KW-0413">Isomerase</keyword>
<dbReference type="Pfam" id="PF07736">
    <property type="entry name" value="CM_1"/>
    <property type="match status" value="1"/>
</dbReference>
<evidence type="ECO:0000313" key="4">
    <source>
        <dbReference type="EMBL" id="CCO09010.1"/>
    </source>
</evidence>
<reference evidence="4 5" key="1">
    <citation type="journal article" date="2013" name="Genome Announc.">
        <title>Genome Sequence of the Sulfate-Reducing Bacterium Desulfotomaculum hydrothermale Lam5(T).</title>
        <authorList>
            <person name="Amin O."/>
            <person name="Fardeau M.L."/>
            <person name="Valette O."/>
            <person name="Hirschler-Rea A."/>
            <person name="Barbe V."/>
            <person name="Medigue C."/>
            <person name="Vacherie B."/>
            <person name="Ollivier B."/>
            <person name="Bertin P.N."/>
            <person name="Dolla A."/>
        </authorList>
    </citation>
    <scope>NUCLEOTIDE SEQUENCE [LARGE SCALE GENOMIC DNA]</scope>
    <source>
        <strain evidence="5">Lam5 / DSM 18033</strain>
    </source>
</reference>
<evidence type="ECO:0000256" key="3">
    <source>
        <dbReference type="PROSITE-ProRule" id="PRU00514"/>
    </source>
</evidence>
<dbReference type="NCBIfam" id="TIGR01796">
    <property type="entry name" value="CM_mono_aroH"/>
    <property type="match status" value="1"/>
</dbReference>
<sequence length="122" mass="13621">MAGFVRGIRGAVTVERNVSQEIIEATQELIKAIVERNQITVEDIGSIFFTVTPDLNSEFPAKAVRAMGWHYVPLLCAQEINVAGSLPRCIRVLVHVNTGKSQQEMVHVYLREAAHLRPDLIK</sequence>
<dbReference type="PANTHER" id="PTHR21164">
    <property type="entry name" value="CHORISMATE MUTASE"/>
    <property type="match status" value="1"/>
</dbReference>
<gene>
    <name evidence="4" type="primary">aroH</name>
    <name evidence="4" type="ORF">DESHY_60182</name>
</gene>
<dbReference type="Gene3D" id="3.30.1330.40">
    <property type="entry name" value="RutC-like"/>
    <property type="match status" value="1"/>
</dbReference>
<dbReference type="EMBL" id="CAOS01000013">
    <property type="protein sequence ID" value="CCO09010.1"/>
    <property type="molecule type" value="Genomic_DNA"/>
</dbReference>
<organism evidence="4 5">
    <name type="scientific">Desulforamulus hydrothermalis Lam5 = DSM 18033</name>
    <dbReference type="NCBI Taxonomy" id="1121428"/>
    <lineage>
        <taxon>Bacteria</taxon>
        <taxon>Bacillati</taxon>
        <taxon>Bacillota</taxon>
        <taxon>Clostridia</taxon>
        <taxon>Eubacteriales</taxon>
        <taxon>Peptococcaceae</taxon>
        <taxon>Desulforamulus</taxon>
    </lineage>
</organism>
<dbReference type="PROSITE" id="PS51167">
    <property type="entry name" value="CHORISMATE_MUT_1"/>
    <property type="match status" value="1"/>
</dbReference>
<dbReference type="SUPFAM" id="SSF55298">
    <property type="entry name" value="YjgF-like"/>
    <property type="match status" value="1"/>
</dbReference>
<dbReference type="GO" id="GO:0046417">
    <property type="term" value="P:chorismate metabolic process"/>
    <property type="evidence" value="ECO:0007669"/>
    <property type="project" value="TreeGrafter"/>
</dbReference>
<dbReference type="InterPro" id="IPR035959">
    <property type="entry name" value="RutC-like_sf"/>
</dbReference>